<dbReference type="GO" id="GO:0019825">
    <property type="term" value="F:oxygen binding"/>
    <property type="evidence" value="ECO:0007669"/>
    <property type="project" value="InterPro"/>
</dbReference>
<dbReference type="CDD" id="cd00454">
    <property type="entry name" value="TrHb1_N"/>
    <property type="match status" value="1"/>
</dbReference>
<name>A0AA46TLU2_9ACTN</name>
<keyword evidence="3 6" id="KW-0349">Heme</keyword>
<organism evidence="9 10">
    <name type="scientific">Solicola gregarius</name>
    <dbReference type="NCBI Taxonomy" id="2908642"/>
    <lineage>
        <taxon>Bacteria</taxon>
        <taxon>Bacillati</taxon>
        <taxon>Actinomycetota</taxon>
        <taxon>Actinomycetes</taxon>
        <taxon>Propionibacteriales</taxon>
        <taxon>Nocardioidaceae</taxon>
        <taxon>Solicola</taxon>
    </lineage>
</organism>
<dbReference type="GO" id="GO:0046872">
    <property type="term" value="F:metal ion binding"/>
    <property type="evidence" value="ECO:0007669"/>
    <property type="project" value="UniProtKB-UniRule"/>
</dbReference>
<evidence type="ECO:0000256" key="5">
    <source>
        <dbReference type="ARBA" id="ARBA00023004"/>
    </source>
</evidence>
<keyword evidence="6" id="KW-0561">Oxygen transport</keyword>
<dbReference type="GO" id="GO:0005344">
    <property type="term" value="F:oxygen carrier activity"/>
    <property type="evidence" value="ECO:0007669"/>
    <property type="project" value="UniProtKB-UniRule"/>
</dbReference>
<dbReference type="RefSeq" id="WP_271636405.1">
    <property type="nucleotide sequence ID" value="NZ_CP094970.1"/>
</dbReference>
<sequence length="129" mass="13771">MSDDATRPETGDSDYSRIGGGRAVSAVVDRFYDLILDDPDLSGYFANTRMEHLKRHQVKLVSHLLGGPVEYDGRDLRTAHTGMDIGEADFDRVVTHLVSALSEAGVPDDVIGRLGGTLGAAKADIVSAS</sequence>
<keyword evidence="2 6" id="KW-0813">Transport</keyword>
<dbReference type="Gene3D" id="1.10.490.10">
    <property type="entry name" value="Globins"/>
    <property type="match status" value="1"/>
</dbReference>
<keyword evidence="4 6" id="KW-0479">Metal-binding</keyword>
<dbReference type="Pfam" id="PF01152">
    <property type="entry name" value="Bac_globin"/>
    <property type="match status" value="1"/>
</dbReference>
<gene>
    <name evidence="9" type="ORF">L0C25_10285</name>
</gene>
<protein>
    <recommendedName>
        <fullName evidence="6">Group 1 truncated hemoglobin</fullName>
    </recommendedName>
</protein>
<feature type="binding site" description="distal binding residue" evidence="8">
    <location>
        <position position="80"/>
    </location>
    <ligand>
        <name>heme</name>
        <dbReference type="ChEBI" id="CHEBI:30413"/>
    </ligand>
    <ligandPart>
        <name>Fe</name>
        <dbReference type="ChEBI" id="CHEBI:18248"/>
    </ligandPart>
</feature>
<keyword evidence="10" id="KW-1185">Reference proteome</keyword>
<accession>A0AA46TLU2</accession>
<proteinExistence type="inferred from homology"/>
<dbReference type="AlphaFoldDB" id="A0AA46TLU2"/>
<feature type="binding site" description="proximal binding residue" evidence="7">
    <location>
        <position position="80"/>
    </location>
    <ligand>
        <name>heme</name>
        <dbReference type="ChEBI" id="CHEBI:30413"/>
    </ligand>
    <ligandPart>
        <name>Fe</name>
        <dbReference type="ChEBI" id="CHEBI:18248"/>
    </ligandPart>
</feature>
<dbReference type="KEGG" id="sgrg:L0C25_10285"/>
<dbReference type="EMBL" id="CP094970">
    <property type="protein sequence ID" value="UYM07430.1"/>
    <property type="molecule type" value="Genomic_DNA"/>
</dbReference>
<keyword evidence="5 6" id="KW-0408">Iron</keyword>
<evidence type="ECO:0000256" key="2">
    <source>
        <dbReference type="ARBA" id="ARBA00022448"/>
    </source>
</evidence>
<feature type="binding site" description="distal binding residue" evidence="8">
    <location>
        <position position="56"/>
    </location>
    <ligand>
        <name>heme</name>
        <dbReference type="ChEBI" id="CHEBI:30413"/>
    </ligand>
    <ligandPart>
        <name>Fe</name>
        <dbReference type="ChEBI" id="CHEBI:18248"/>
    </ligandPart>
</feature>
<evidence type="ECO:0000313" key="9">
    <source>
        <dbReference type="EMBL" id="UYM07430.1"/>
    </source>
</evidence>
<evidence type="ECO:0000256" key="4">
    <source>
        <dbReference type="ARBA" id="ARBA00022723"/>
    </source>
</evidence>
<evidence type="ECO:0000256" key="7">
    <source>
        <dbReference type="PIRSR" id="PIRSR002030-1"/>
    </source>
</evidence>
<dbReference type="InterPro" id="IPR009050">
    <property type="entry name" value="Globin-like_sf"/>
</dbReference>
<dbReference type="Proteomes" id="UP001164390">
    <property type="component" value="Chromosome"/>
</dbReference>
<evidence type="ECO:0000313" key="10">
    <source>
        <dbReference type="Proteomes" id="UP001164390"/>
    </source>
</evidence>
<evidence type="ECO:0000256" key="8">
    <source>
        <dbReference type="PIRSR" id="PIRSR601486-1"/>
    </source>
</evidence>
<dbReference type="GO" id="GO:0020037">
    <property type="term" value="F:heme binding"/>
    <property type="evidence" value="ECO:0007669"/>
    <property type="project" value="InterPro"/>
</dbReference>
<dbReference type="InterPro" id="IPR001486">
    <property type="entry name" value="Hemoglobin_trunc"/>
</dbReference>
<comment type="similarity">
    <text evidence="1 6">Belongs to the truncated hemoglobin family. Group I subfamily.</text>
</comment>
<evidence type="ECO:0000256" key="3">
    <source>
        <dbReference type="ARBA" id="ARBA00022617"/>
    </source>
</evidence>
<dbReference type="PIRSF" id="PIRSF002030">
    <property type="entry name" value="Globin_Protozoa/Cyanobacteria"/>
    <property type="match status" value="1"/>
</dbReference>
<dbReference type="InterPro" id="IPR016339">
    <property type="entry name" value="Hemoglobin_trunc_I"/>
</dbReference>
<dbReference type="SUPFAM" id="SSF46458">
    <property type="entry name" value="Globin-like"/>
    <property type="match status" value="1"/>
</dbReference>
<reference evidence="9" key="1">
    <citation type="submission" date="2022-01" db="EMBL/GenBank/DDBJ databases">
        <title>Nocardioidaceae gen. sp. A5X3R13.</title>
        <authorList>
            <person name="Lopez Marin M.A."/>
            <person name="Uhlik O."/>
        </authorList>
    </citation>
    <scope>NUCLEOTIDE SEQUENCE</scope>
    <source>
        <strain evidence="9">A5X3R13</strain>
    </source>
</reference>
<comment type="cofactor">
    <cofactor evidence="7">
        <name>heme</name>
        <dbReference type="ChEBI" id="CHEBI:30413"/>
    </cofactor>
    <text evidence="7">Binds 1 heme group per subunit.</text>
</comment>
<evidence type="ECO:0000256" key="6">
    <source>
        <dbReference type="PIRNR" id="PIRNR002030"/>
    </source>
</evidence>
<evidence type="ECO:0000256" key="1">
    <source>
        <dbReference type="ARBA" id="ARBA00009660"/>
    </source>
</evidence>
<dbReference type="InterPro" id="IPR012292">
    <property type="entry name" value="Globin/Proto"/>
</dbReference>